<sequence>MNSKIACLAILVAFFLAEFDPLASAAAVTCNPLQLSPCAAAVTTSGNPSVTCCNKLKEQKPCLCQYMSNPNLQKFINSPGAKKVADFCDAPFPTC</sequence>
<organism evidence="4 5">
    <name type="scientific">Dorcoceras hygrometricum</name>
    <dbReference type="NCBI Taxonomy" id="472368"/>
    <lineage>
        <taxon>Eukaryota</taxon>
        <taxon>Viridiplantae</taxon>
        <taxon>Streptophyta</taxon>
        <taxon>Embryophyta</taxon>
        <taxon>Tracheophyta</taxon>
        <taxon>Spermatophyta</taxon>
        <taxon>Magnoliopsida</taxon>
        <taxon>eudicotyledons</taxon>
        <taxon>Gunneridae</taxon>
        <taxon>Pentapetalae</taxon>
        <taxon>asterids</taxon>
        <taxon>lamiids</taxon>
        <taxon>Lamiales</taxon>
        <taxon>Gesneriaceae</taxon>
        <taxon>Didymocarpoideae</taxon>
        <taxon>Trichosporeae</taxon>
        <taxon>Loxocarpinae</taxon>
        <taxon>Dorcoceras</taxon>
    </lineage>
</organism>
<dbReference type="CDD" id="cd01959">
    <property type="entry name" value="nsLTP2"/>
    <property type="match status" value="1"/>
</dbReference>
<proteinExistence type="predicted"/>
<dbReference type="OrthoDB" id="665742at2759"/>
<reference evidence="4 5" key="1">
    <citation type="journal article" date="2015" name="Proc. Natl. Acad. Sci. U.S.A.">
        <title>The resurrection genome of Boea hygrometrica: A blueprint for survival of dehydration.</title>
        <authorList>
            <person name="Xiao L."/>
            <person name="Yang G."/>
            <person name="Zhang L."/>
            <person name="Yang X."/>
            <person name="Zhao S."/>
            <person name="Ji Z."/>
            <person name="Zhou Q."/>
            <person name="Hu M."/>
            <person name="Wang Y."/>
            <person name="Chen M."/>
            <person name="Xu Y."/>
            <person name="Jin H."/>
            <person name="Xiao X."/>
            <person name="Hu G."/>
            <person name="Bao F."/>
            <person name="Hu Y."/>
            <person name="Wan P."/>
            <person name="Li L."/>
            <person name="Deng X."/>
            <person name="Kuang T."/>
            <person name="Xiang C."/>
            <person name="Zhu J.K."/>
            <person name="Oliver M.J."/>
            <person name="He Y."/>
        </authorList>
    </citation>
    <scope>NUCLEOTIDE SEQUENCE [LARGE SCALE GENOMIC DNA]</scope>
    <source>
        <strain evidence="5">cv. XS01</strain>
    </source>
</reference>
<dbReference type="SUPFAM" id="SSF47699">
    <property type="entry name" value="Bifunctional inhibitor/lipid-transfer protein/seed storage 2S albumin"/>
    <property type="match status" value="1"/>
</dbReference>
<feature type="signal peptide" evidence="3">
    <location>
        <begin position="1"/>
        <end position="25"/>
    </location>
</feature>
<dbReference type="AlphaFoldDB" id="A0A2Z7C5J7"/>
<feature type="chain" id="PRO_5016297650" evidence="3">
    <location>
        <begin position="26"/>
        <end position="95"/>
    </location>
</feature>
<evidence type="ECO:0000256" key="2">
    <source>
        <dbReference type="ARBA" id="ARBA00023121"/>
    </source>
</evidence>
<evidence type="ECO:0000313" key="5">
    <source>
        <dbReference type="Proteomes" id="UP000250235"/>
    </source>
</evidence>
<dbReference type="InterPro" id="IPR033872">
    <property type="entry name" value="nsLTP2"/>
</dbReference>
<keyword evidence="5" id="KW-1185">Reference proteome</keyword>
<dbReference type="Gene3D" id="1.10.110.10">
    <property type="entry name" value="Plant lipid-transfer and hydrophobic proteins"/>
    <property type="match status" value="1"/>
</dbReference>
<dbReference type="EMBL" id="KQ999306">
    <property type="protein sequence ID" value="KZV42102.1"/>
    <property type="molecule type" value="Genomic_DNA"/>
</dbReference>
<keyword evidence="2" id="KW-0446">Lipid-binding</keyword>
<protein>
    <submittedName>
        <fullName evidence="4">Non-specific lipid-transfer protein 2-like</fullName>
    </submittedName>
</protein>
<keyword evidence="1" id="KW-0813">Transport</keyword>
<name>A0A2Z7C5J7_9LAMI</name>
<dbReference type="GO" id="GO:0006869">
    <property type="term" value="P:lipid transport"/>
    <property type="evidence" value="ECO:0007669"/>
    <property type="project" value="InterPro"/>
</dbReference>
<evidence type="ECO:0000256" key="3">
    <source>
        <dbReference type="SAM" id="SignalP"/>
    </source>
</evidence>
<dbReference type="PANTHER" id="PTHR33214:SF69">
    <property type="entry name" value="BIFUNCTIONAL INHIBITOR_LIPID-TRANSFER PROTEIN_SEED STORAGE 2S ALBUMIN SUPERFAMILY PROTEIN"/>
    <property type="match status" value="1"/>
</dbReference>
<evidence type="ECO:0000256" key="1">
    <source>
        <dbReference type="ARBA" id="ARBA00022448"/>
    </source>
</evidence>
<dbReference type="Proteomes" id="UP000250235">
    <property type="component" value="Unassembled WGS sequence"/>
</dbReference>
<dbReference type="InterPro" id="IPR036312">
    <property type="entry name" value="Bifun_inhib/LTP/seed_sf"/>
</dbReference>
<keyword evidence="3" id="KW-0732">Signal</keyword>
<dbReference type="GO" id="GO:0008289">
    <property type="term" value="F:lipid binding"/>
    <property type="evidence" value="ECO:0007669"/>
    <property type="project" value="UniProtKB-KW"/>
</dbReference>
<gene>
    <name evidence="4" type="ORF">F511_11698</name>
</gene>
<evidence type="ECO:0000313" key="4">
    <source>
        <dbReference type="EMBL" id="KZV42102.1"/>
    </source>
</evidence>
<dbReference type="PANTHER" id="PTHR33214">
    <property type="entry name" value="BIFUNCTIONAL INHIBITOR/LIPID-TRANSFER PROTEIN/SEED STORAGE 2S ALBUMIN SUPERFAMILY PROTEIN"/>
    <property type="match status" value="1"/>
</dbReference>
<accession>A0A2Z7C5J7</accession>